<dbReference type="EMBL" id="CM051394">
    <property type="protein sequence ID" value="KAJ4729521.1"/>
    <property type="molecule type" value="Genomic_DNA"/>
</dbReference>
<sequence length="711" mass="79762">MATVGACIFSTDLSPAFCRDTTSSSSGKPKRNPINVKRVLAVSTEQSSTATTVNIKTASTRRGFVEKKRREEADDETRQRVNDVEESGESERKSKSLKDYFDEAKEMIRSSSSDGGAPRWFSPTECGSHTHDYPLLLYLPGIDGVGFGLIRQHERLGKIFDVSCLHIPAKDRTSFTGLVKLIERRVRSENERPPNRPIYLVGESLGACLALAVAARNPDIDLMLILSNPATSFSNSVLQATMPLLELIPGQINVTLAYMLSLMTGDPLKLAVDNAVKGIALQPTIQELSQDLAAMSSYLSVLADILPKETLLWKLELLKSASAYANARLHAVKAQSLILCSGRDQLLPSQEEGQRLSCALPICQTRCFENNGHFLFLEDGADLVTIIKGASYYRRGRSLDYVSDFIPPTTTEFNKIYENNRWIIDISSPVMLSTLEDGKIVRGLSGIPAEGPVLFVGYHNLLGFDVYTLVPEFMKEANILVRGLAHPVMFNKSKDGGLPDIGPFDKLRMMGAVPVSGINFYKLMSSKSHVLLFPGGMREALHRKGEEYKLFWPESSEFVRMAAAFGAKIIPFGAVGEDDLAQIVFDYDDQMKIPYFKSQIEEWTERLVKLRRGDTNEEVAKQEVHFPYSIPKVPGRYYFYFGKPIETEGRKRELRDKKKARELYLEIKSEVEKDIAYLKEKRESDPYRNILSRFIYQAMNGFNSQVPTFEI</sequence>
<proteinExistence type="predicted"/>
<comment type="caution">
    <text evidence="1">The sequence shown here is derived from an EMBL/GenBank/DDBJ whole genome shotgun (WGS) entry which is preliminary data.</text>
</comment>
<organism evidence="1 2">
    <name type="scientific">Melia azedarach</name>
    <name type="common">Chinaberry tree</name>
    <dbReference type="NCBI Taxonomy" id="155640"/>
    <lineage>
        <taxon>Eukaryota</taxon>
        <taxon>Viridiplantae</taxon>
        <taxon>Streptophyta</taxon>
        <taxon>Embryophyta</taxon>
        <taxon>Tracheophyta</taxon>
        <taxon>Spermatophyta</taxon>
        <taxon>Magnoliopsida</taxon>
        <taxon>eudicotyledons</taxon>
        <taxon>Gunneridae</taxon>
        <taxon>Pentapetalae</taxon>
        <taxon>rosids</taxon>
        <taxon>malvids</taxon>
        <taxon>Sapindales</taxon>
        <taxon>Meliaceae</taxon>
        <taxon>Melia</taxon>
    </lineage>
</organism>
<evidence type="ECO:0000313" key="1">
    <source>
        <dbReference type="EMBL" id="KAJ4729521.1"/>
    </source>
</evidence>
<evidence type="ECO:0000313" key="2">
    <source>
        <dbReference type="Proteomes" id="UP001164539"/>
    </source>
</evidence>
<accession>A0ACC1Z1A1</accession>
<keyword evidence="2" id="KW-1185">Reference proteome</keyword>
<dbReference type="Proteomes" id="UP001164539">
    <property type="component" value="Chromosome 1"/>
</dbReference>
<name>A0ACC1Z1A1_MELAZ</name>
<gene>
    <name evidence="1" type="ORF">OWV82_002292</name>
</gene>
<protein>
    <submittedName>
        <fullName evidence="1">Acyltransferase-like protein, chloroplastic</fullName>
    </submittedName>
</protein>
<reference evidence="1 2" key="1">
    <citation type="journal article" date="2023" name="Science">
        <title>Complex scaffold remodeling in plant triterpene biosynthesis.</title>
        <authorList>
            <person name="De La Pena R."/>
            <person name="Hodgson H."/>
            <person name="Liu J.C."/>
            <person name="Stephenson M.J."/>
            <person name="Martin A.C."/>
            <person name="Owen C."/>
            <person name="Harkess A."/>
            <person name="Leebens-Mack J."/>
            <person name="Jimenez L.E."/>
            <person name="Osbourn A."/>
            <person name="Sattely E.S."/>
        </authorList>
    </citation>
    <scope>NUCLEOTIDE SEQUENCE [LARGE SCALE GENOMIC DNA]</scope>
    <source>
        <strain evidence="2">cv. JPN11</strain>
        <tissue evidence="1">Leaf</tissue>
    </source>
</reference>